<sequence length="159" mass="18407">MSRSLSLLVTCRTWSDREIRTLVTHLFDLPVDLANTRQVEQLLAECAHNFTPTFVPPTPAYERYADSKLLRSSFCNRSLDRKSPSFLFFLDPSHPPKPTITKTAVSQCEPLLALLRKVSHSRPANRFETVKDEDYVFRMLNNNASRVLMQLDELRREPK</sequence>
<dbReference type="Proteomes" id="UP000821853">
    <property type="component" value="Chromosome 4"/>
</dbReference>
<dbReference type="AlphaFoldDB" id="A0A9J6G1R9"/>
<keyword evidence="3" id="KW-1185">Reference proteome</keyword>
<dbReference type="InterPro" id="IPR047141">
    <property type="entry name" value="Stealth"/>
</dbReference>
<dbReference type="PANTHER" id="PTHR24045:SF0">
    <property type="entry name" value="N-ACETYLGLUCOSAMINE-1-PHOSPHOTRANSFERASE SUBUNITS ALPHA_BETA"/>
    <property type="match status" value="1"/>
</dbReference>
<comment type="caution">
    <text evidence="2">The sequence shown here is derived from an EMBL/GenBank/DDBJ whole genome shotgun (WGS) entry which is preliminary data.</text>
</comment>
<dbReference type="GO" id="GO:0016256">
    <property type="term" value="P:N-glycan processing to lysosome"/>
    <property type="evidence" value="ECO:0007669"/>
    <property type="project" value="TreeGrafter"/>
</dbReference>
<dbReference type="GO" id="GO:0046835">
    <property type="term" value="P:carbohydrate phosphorylation"/>
    <property type="evidence" value="ECO:0007669"/>
    <property type="project" value="TreeGrafter"/>
</dbReference>
<keyword evidence="1" id="KW-0808">Transferase</keyword>
<dbReference type="GO" id="GO:0003976">
    <property type="term" value="F:UDP-N-acetylglucosamine-lysosomal-enzyme N-acetylglucosaminephosphotransferase activity"/>
    <property type="evidence" value="ECO:0007669"/>
    <property type="project" value="TreeGrafter"/>
</dbReference>
<proteinExistence type="predicted"/>
<accession>A0A9J6G1R9</accession>
<dbReference type="EMBL" id="JABSTR010000006">
    <property type="protein sequence ID" value="KAH9372382.1"/>
    <property type="molecule type" value="Genomic_DNA"/>
</dbReference>
<name>A0A9J6G1R9_HAELO</name>
<evidence type="ECO:0000256" key="1">
    <source>
        <dbReference type="ARBA" id="ARBA00022679"/>
    </source>
</evidence>
<protein>
    <submittedName>
        <fullName evidence="2">Uncharacterized protein</fullName>
    </submittedName>
</protein>
<gene>
    <name evidence="2" type="ORF">HPB48_021256</name>
</gene>
<evidence type="ECO:0000313" key="2">
    <source>
        <dbReference type="EMBL" id="KAH9372382.1"/>
    </source>
</evidence>
<dbReference type="VEuPathDB" id="VectorBase:HLOH_052217"/>
<dbReference type="OrthoDB" id="263283at2759"/>
<dbReference type="PANTHER" id="PTHR24045">
    <property type="match status" value="1"/>
</dbReference>
<evidence type="ECO:0000313" key="3">
    <source>
        <dbReference type="Proteomes" id="UP000821853"/>
    </source>
</evidence>
<organism evidence="2 3">
    <name type="scientific">Haemaphysalis longicornis</name>
    <name type="common">Bush tick</name>
    <dbReference type="NCBI Taxonomy" id="44386"/>
    <lineage>
        <taxon>Eukaryota</taxon>
        <taxon>Metazoa</taxon>
        <taxon>Ecdysozoa</taxon>
        <taxon>Arthropoda</taxon>
        <taxon>Chelicerata</taxon>
        <taxon>Arachnida</taxon>
        <taxon>Acari</taxon>
        <taxon>Parasitiformes</taxon>
        <taxon>Ixodida</taxon>
        <taxon>Ixodoidea</taxon>
        <taxon>Ixodidae</taxon>
        <taxon>Haemaphysalinae</taxon>
        <taxon>Haemaphysalis</taxon>
    </lineage>
</organism>
<reference evidence="2 3" key="1">
    <citation type="journal article" date="2020" name="Cell">
        <title>Large-Scale Comparative Analyses of Tick Genomes Elucidate Their Genetic Diversity and Vector Capacities.</title>
        <authorList>
            <consortium name="Tick Genome and Microbiome Consortium (TIGMIC)"/>
            <person name="Jia N."/>
            <person name="Wang J."/>
            <person name="Shi W."/>
            <person name="Du L."/>
            <person name="Sun Y."/>
            <person name="Zhan W."/>
            <person name="Jiang J.F."/>
            <person name="Wang Q."/>
            <person name="Zhang B."/>
            <person name="Ji P."/>
            <person name="Bell-Sakyi L."/>
            <person name="Cui X.M."/>
            <person name="Yuan T.T."/>
            <person name="Jiang B.G."/>
            <person name="Yang W.F."/>
            <person name="Lam T.T."/>
            <person name="Chang Q.C."/>
            <person name="Ding S.J."/>
            <person name="Wang X.J."/>
            <person name="Zhu J.G."/>
            <person name="Ruan X.D."/>
            <person name="Zhao L."/>
            <person name="Wei J.T."/>
            <person name="Ye R.Z."/>
            <person name="Que T.C."/>
            <person name="Du C.H."/>
            <person name="Zhou Y.H."/>
            <person name="Cheng J.X."/>
            <person name="Dai P.F."/>
            <person name="Guo W.B."/>
            <person name="Han X.H."/>
            <person name="Huang E.J."/>
            <person name="Li L.F."/>
            <person name="Wei W."/>
            <person name="Gao Y.C."/>
            <person name="Liu J.Z."/>
            <person name="Shao H.Z."/>
            <person name="Wang X."/>
            <person name="Wang C.C."/>
            <person name="Yang T.C."/>
            <person name="Huo Q.B."/>
            <person name="Li W."/>
            <person name="Chen H.Y."/>
            <person name="Chen S.E."/>
            <person name="Zhou L.G."/>
            <person name="Ni X.B."/>
            <person name="Tian J.H."/>
            <person name="Sheng Y."/>
            <person name="Liu T."/>
            <person name="Pan Y.S."/>
            <person name="Xia L.Y."/>
            <person name="Li J."/>
            <person name="Zhao F."/>
            <person name="Cao W.C."/>
        </authorList>
    </citation>
    <scope>NUCLEOTIDE SEQUENCE [LARGE SCALE GENOMIC DNA]</scope>
    <source>
        <strain evidence="2">HaeL-2018</strain>
    </source>
</reference>
<dbReference type="GO" id="GO:0005794">
    <property type="term" value="C:Golgi apparatus"/>
    <property type="evidence" value="ECO:0007669"/>
    <property type="project" value="TreeGrafter"/>
</dbReference>